<organism evidence="5 6">
    <name type="scientific">Marinobacterium weihaiense</name>
    <dbReference type="NCBI Taxonomy" id="2851016"/>
    <lineage>
        <taxon>Bacteria</taxon>
        <taxon>Pseudomonadati</taxon>
        <taxon>Pseudomonadota</taxon>
        <taxon>Gammaproteobacteria</taxon>
        <taxon>Oceanospirillales</taxon>
        <taxon>Oceanospirillaceae</taxon>
        <taxon>Marinobacterium</taxon>
    </lineage>
</organism>
<sequence length="310" mass="33601">MLVLMGCEDWDESKTLRIAVNPWPGYGYFAVVEEREYTSVLEIVETASLSDSVRAFNRGQVDMLGGTLAELAAINHSGKRTASAVLVLSRSVGADMIVASNEITSLEQLAGKRLALEKGSANVLVLAMALAKSGLQLDQIDLLPVPQGEMPVAMTTGLADAAITYPPTSVELESLVGFSRLFDTSQAPNAVIDLLIVADEVIDQHPKELASVIKAHNDALRWGQNNPSEVNEVLAKHTGLSVKEIVEFSDSIEMLELDNQVGFWDPEGPLHSLVPVASRIILRFNNHDAEEALMSSNVLNDRFIPLAEFP</sequence>
<dbReference type="PANTHER" id="PTHR30024:SF47">
    <property type="entry name" value="TAURINE-BINDING PERIPLASMIC PROTEIN"/>
    <property type="match status" value="1"/>
</dbReference>
<evidence type="ECO:0000313" key="6">
    <source>
        <dbReference type="Proteomes" id="UP000755551"/>
    </source>
</evidence>
<keyword evidence="3" id="KW-0732">Signal</keyword>
<evidence type="ECO:0000256" key="2">
    <source>
        <dbReference type="ARBA" id="ARBA00010742"/>
    </source>
</evidence>
<dbReference type="PANTHER" id="PTHR30024">
    <property type="entry name" value="ALIPHATIC SULFONATES-BINDING PROTEIN-RELATED"/>
    <property type="match status" value="1"/>
</dbReference>
<dbReference type="InterPro" id="IPR015168">
    <property type="entry name" value="SsuA/THI5"/>
</dbReference>
<feature type="domain" description="SsuA/THI5-like" evidence="4">
    <location>
        <begin position="41"/>
        <end position="229"/>
    </location>
</feature>
<dbReference type="EMBL" id="JAHQZT010000038">
    <property type="protein sequence ID" value="MBV0934810.1"/>
    <property type="molecule type" value="Genomic_DNA"/>
</dbReference>
<dbReference type="Pfam" id="PF09084">
    <property type="entry name" value="NMT1"/>
    <property type="match status" value="1"/>
</dbReference>
<evidence type="ECO:0000313" key="5">
    <source>
        <dbReference type="EMBL" id="MBV0934810.1"/>
    </source>
</evidence>
<comment type="subcellular location">
    <subcellularLocation>
        <location evidence="1">Periplasm</location>
    </subcellularLocation>
</comment>
<keyword evidence="6" id="KW-1185">Reference proteome</keyword>
<evidence type="ECO:0000259" key="4">
    <source>
        <dbReference type="Pfam" id="PF09084"/>
    </source>
</evidence>
<gene>
    <name evidence="5" type="ORF">KTN04_15840</name>
</gene>
<proteinExistence type="inferred from homology"/>
<evidence type="ECO:0000256" key="3">
    <source>
        <dbReference type="ARBA" id="ARBA00022729"/>
    </source>
</evidence>
<reference evidence="5 6" key="1">
    <citation type="submission" date="2021-06" db="EMBL/GenBank/DDBJ databases">
        <title>Bacterium isolated from marine sediment.</title>
        <authorList>
            <person name="Zhu K.-L."/>
            <person name="Du Z.-J."/>
            <person name="Liang Q.-Y."/>
        </authorList>
    </citation>
    <scope>NUCLEOTIDE SEQUENCE [LARGE SCALE GENOMIC DNA]</scope>
    <source>
        <strain evidence="5 6">A346</strain>
    </source>
</reference>
<accession>A0ABS6MF10</accession>
<comment type="caution">
    <text evidence="5">The sequence shown here is derived from an EMBL/GenBank/DDBJ whole genome shotgun (WGS) entry which is preliminary data.</text>
</comment>
<evidence type="ECO:0000256" key="1">
    <source>
        <dbReference type="ARBA" id="ARBA00004418"/>
    </source>
</evidence>
<dbReference type="Proteomes" id="UP000755551">
    <property type="component" value="Unassembled WGS sequence"/>
</dbReference>
<comment type="similarity">
    <text evidence="2">Belongs to the bacterial solute-binding protein SsuA/TauA family.</text>
</comment>
<name>A0ABS6MF10_9GAMM</name>
<dbReference type="RefSeq" id="WP_217336208.1">
    <property type="nucleotide sequence ID" value="NZ_JAHQZT010000038.1"/>
</dbReference>
<protein>
    <submittedName>
        <fullName evidence="5">ABC transporter substrate-binding protein</fullName>
    </submittedName>
</protein>